<comment type="caution">
    <text evidence="1">The sequence shown here is derived from an EMBL/GenBank/DDBJ whole genome shotgun (WGS) entry which is preliminary data.</text>
</comment>
<keyword evidence="2" id="KW-1185">Reference proteome</keyword>
<sequence length="72" mass="7906">MGYGLCAMGCVLWAVGCGLWRVGGGLYGLPARARAFAQRRKCRAAWAGAVFSIKRKTNIKNMLPKYVCFVSF</sequence>
<dbReference type="AlphaFoldDB" id="A0A3M6Q2N1"/>
<accession>A0A3M6Q2N1</accession>
<dbReference type="EMBL" id="RDQL01000018">
    <property type="protein sequence ID" value="RMW96800.1"/>
    <property type="molecule type" value="Genomic_DNA"/>
</dbReference>
<organism evidence="1 2">
    <name type="scientific">Allofranklinella schreckenbergeri</name>
    <dbReference type="NCBI Taxonomy" id="1076744"/>
    <lineage>
        <taxon>Bacteria</taxon>
        <taxon>Pseudomonadati</taxon>
        <taxon>Pseudomonadota</taxon>
        <taxon>Betaproteobacteria</taxon>
        <taxon>Burkholderiales</taxon>
        <taxon>Comamonadaceae</taxon>
        <taxon>Allofranklinella</taxon>
    </lineage>
</organism>
<gene>
    <name evidence="1" type="ORF">EBQ25_10700</name>
</gene>
<evidence type="ECO:0000313" key="2">
    <source>
        <dbReference type="Proteomes" id="UP000267035"/>
    </source>
</evidence>
<name>A0A3M6Q2N1_9BURK</name>
<dbReference type="Proteomes" id="UP000267035">
    <property type="component" value="Unassembled WGS sequence"/>
</dbReference>
<proteinExistence type="predicted"/>
<evidence type="ECO:0000313" key="1">
    <source>
        <dbReference type="EMBL" id="RMW96800.1"/>
    </source>
</evidence>
<protein>
    <submittedName>
        <fullName evidence="1">Uncharacterized protein</fullName>
    </submittedName>
</protein>
<reference evidence="1 2" key="1">
    <citation type="submission" date="2018-10" db="EMBL/GenBank/DDBJ databases">
        <title>Comamonadaceae CDC group NO-1 genome sequencing and assembly.</title>
        <authorList>
            <person name="Bernier A.-M."/>
            <person name="Bernard K."/>
        </authorList>
    </citation>
    <scope>NUCLEOTIDE SEQUENCE [LARGE SCALE GENOMIC DNA]</scope>
    <source>
        <strain evidence="1 2">NML161473</strain>
    </source>
</reference>